<dbReference type="EC" id="3.2.1.1" evidence="4"/>
<accession>A0A662ZEU0</accession>
<dbReference type="InterPro" id="IPR031319">
    <property type="entry name" value="A-amylase_C"/>
</dbReference>
<feature type="chain" id="PRO_5024943281" description="Alpha-amylase" evidence="12">
    <location>
        <begin position="31"/>
        <end position="822"/>
    </location>
</feature>
<dbReference type="Pfam" id="PF18911">
    <property type="entry name" value="PKD_4"/>
    <property type="match status" value="1"/>
</dbReference>
<organism evidence="14 15">
    <name type="scientific">Ruminobacter amylophilus</name>
    <dbReference type="NCBI Taxonomy" id="867"/>
    <lineage>
        <taxon>Bacteria</taxon>
        <taxon>Pseudomonadati</taxon>
        <taxon>Pseudomonadota</taxon>
        <taxon>Gammaproteobacteria</taxon>
        <taxon>Aeromonadales</taxon>
        <taxon>Succinivibrionaceae</taxon>
        <taxon>Ruminobacter</taxon>
    </lineage>
</organism>
<dbReference type="InterPro" id="IPR035986">
    <property type="entry name" value="PKD_dom_sf"/>
</dbReference>
<name>A0A662ZEU0_9GAMM</name>
<dbReference type="AlphaFoldDB" id="A0A662ZEU0"/>
<dbReference type="RefSeq" id="WP_093140512.1">
    <property type="nucleotide sequence ID" value="NZ_FOXF01000004.1"/>
</dbReference>
<dbReference type="InterPro" id="IPR013780">
    <property type="entry name" value="Glyco_hydro_b"/>
</dbReference>
<dbReference type="EMBL" id="FOXF01000004">
    <property type="protein sequence ID" value="SFP08187.1"/>
    <property type="molecule type" value="Genomic_DNA"/>
</dbReference>
<dbReference type="PROSITE" id="PS50093">
    <property type="entry name" value="PKD"/>
    <property type="match status" value="1"/>
</dbReference>
<evidence type="ECO:0000313" key="14">
    <source>
        <dbReference type="EMBL" id="SFP08187.1"/>
    </source>
</evidence>
<dbReference type="PRINTS" id="PR00110">
    <property type="entry name" value="ALPHAAMYLASE"/>
</dbReference>
<feature type="signal peptide" evidence="12">
    <location>
        <begin position="1"/>
        <end position="30"/>
    </location>
</feature>
<dbReference type="PANTHER" id="PTHR43447">
    <property type="entry name" value="ALPHA-AMYLASE"/>
    <property type="match status" value="1"/>
</dbReference>
<keyword evidence="12" id="KW-0732">Signal</keyword>
<feature type="domain" description="PKD" evidence="13">
    <location>
        <begin position="633"/>
        <end position="719"/>
    </location>
</feature>
<evidence type="ECO:0000256" key="12">
    <source>
        <dbReference type="SAM" id="SignalP"/>
    </source>
</evidence>
<dbReference type="Gene3D" id="3.20.20.80">
    <property type="entry name" value="Glycosidases"/>
    <property type="match status" value="1"/>
</dbReference>
<evidence type="ECO:0000256" key="1">
    <source>
        <dbReference type="ARBA" id="ARBA00000548"/>
    </source>
</evidence>
<dbReference type="SMART" id="SM00642">
    <property type="entry name" value="Aamy"/>
    <property type="match status" value="1"/>
</dbReference>
<evidence type="ECO:0000256" key="7">
    <source>
        <dbReference type="ARBA" id="ARBA00022801"/>
    </source>
</evidence>
<dbReference type="InterPro" id="IPR013783">
    <property type="entry name" value="Ig-like_fold"/>
</dbReference>
<dbReference type="InterPro" id="IPR006046">
    <property type="entry name" value="Alpha_amylase"/>
</dbReference>
<dbReference type="InterPro" id="IPR017853">
    <property type="entry name" value="GH"/>
</dbReference>
<evidence type="ECO:0000256" key="4">
    <source>
        <dbReference type="ARBA" id="ARBA00012595"/>
    </source>
</evidence>
<dbReference type="Gene3D" id="2.60.40.10">
    <property type="entry name" value="Immunoglobulins"/>
    <property type="match status" value="1"/>
</dbReference>
<gene>
    <name evidence="14" type="ORF">SAMN02910344_00401</name>
</gene>
<keyword evidence="15" id="KW-1185">Reference proteome</keyword>
<dbReference type="CDD" id="cd00146">
    <property type="entry name" value="PKD"/>
    <property type="match status" value="1"/>
</dbReference>
<comment type="similarity">
    <text evidence="3 11">Belongs to the glycosyl hydrolase 13 family.</text>
</comment>
<sequence>MNFKNSNKLKMLALAISTMVTAMSASGANAESYEQEMVIVHPFQWTYNNIARECTEYLGPGGFDGVQISQPAEHINRNDVWWAIYQPVNFYNYTTMEGNESELRAMIKACNDAGVKVFADAVLNQRGGGSGTGIGGSYYTEYSYADGFDSSDFHTGCAITTYADAGQVRYCALNGLPDHATDRDSTQTKIAYYLANLMNMGINGFRIDAAKHMGYTDIESILAKTANITGKRPPAYLEVIGADGEAADIQPEKYTYINNAVVTDFDYVRQIASAFGDGNYGEALSLSTYLGSNAEVFVNNHDNEAGRCSAGTCSMGTQNNVNYHLAQSWMSVWPVGTVRQVYSGYSFTYHDQGGPLSAARCEGGWLCQHRVPYVLNAPRFARATRGEAVTSQGYDDGVLWFNRGARGFYAMNTSSSSVTRTFNVSMSDGTYCDILGTYDPKNTPCGSDVSVTSGTVTLTIPAKSAMAICSDEQWCGKVPDPCDSNPTGTECLCKNETTDVNGYCLSYCQANSSDEYCYCQLNPDASECLSGTQNTRINLCYAGTSNSWVLEKMKYDVRTGYWNLNVSLDGSANQRFKVAEHCSWGGTVYGSSGNQGQLAVNTSTTGDEYTSLTGNYALRIRDSDMTYVMDKLDNTAPVAAFTYEADKLSVSLTDASTDAENDALTYYWNFGNGTSSTEKNPSVTYDEAGTYVIALTVTDARGAASRTVSQSVTVSDRTVIDQTRGSLCYAGTSNSWTFDQMTYNESTGYWTVTVNLDGSASQRFKVVDGCSWSGSTIYGSSGVAGQLTVNTSTSGDEYTSLSGIYTLKVKDADMSYSFENVQ</sequence>
<dbReference type="Gene3D" id="2.60.40.1180">
    <property type="entry name" value="Golgi alpha-mannosidase II"/>
    <property type="match status" value="1"/>
</dbReference>
<dbReference type="SUPFAM" id="SSF51445">
    <property type="entry name" value="(Trans)glycosidases"/>
    <property type="match status" value="1"/>
</dbReference>
<proteinExistence type="inferred from homology"/>
<dbReference type="GO" id="GO:0004556">
    <property type="term" value="F:alpha-amylase activity"/>
    <property type="evidence" value="ECO:0007669"/>
    <property type="project" value="UniProtKB-UniRule"/>
</dbReference>
<evidence type="ECO:0000313" key="15">
    <source>
        <dbReference type="Proteomes" id="UP000243745"/>
    </source>
</evidence>
<evidence type="ECO:0000259" key="13">
    <source>
        <dbReference type="PROSITE" id="PS50093"/>
    </source>
</evidence>
<evidence type="ECO:0000256" key="8">
    <source>
        <dbReference type="ARBA" id="ARBA00022837"/>
    </source>
</evidence>
<evidence type="ECO:0000256" key="2">
    <source>
        <dbReference type="ARBA" id="ARBA00001913"/>
    </source>
</evidence>
<evidence type="ECO:0000256" key="3">
    <source>
        <dbReference type="ARBA" id="ARBA00008061"/>
    </source>
</evidence>
<keyword evidence="10" id="KW-0326">Glycosidase</keyword>
<keyword evidence="6" id="KW-0479">Metal-binding</keyword>
<comment type="cofactor">
    <cofactor evidence="2">
        <name>Ca(2+)</name>
        <dbReference type="ChEBI" id="CHEBI:29108"/>
    </cofactor>
</comment>
<evidence type="ECO:0000256" key="10">
    <source>
        <dbReference type="ARBA" id="ARBA00023295"/>
    </source>
</evidence>
<dbReference type="SUPFAM" id="SSF51011">
    <property type="entry name" value="Glycosyl hydrolase domain"/>
    <property type="match status" value="1"/>
</dbReference>
<protein>
    <recommendedName>
        <fullName evidence="5">Alpha-amylase</fullName>
        <ecNumber evidence="4">3.2.1.1</ecNumber>
    </recommendedName>
</protein>
<keyword evidence="9" id="KW-0119">Carbohydrate metabolism</keyword>
<comment type="catalytic activity">
    <reaction evidence="1">
        <text>Endohydrolysis of (1-&gt;4)-alpha-D-glucosidic linkages in polysaccharides containing three or more (1-&gt;4)-alpha-linked D-glucose units.</text>
        <dbReference type="EC" id="3.2.1.1"/>
    </reaction>
</comment>
<keyword evidence="7" id="KW-0378">Hydrolase</keyword>
<keyword evidence="8" id="KW-0106">Calcium</keyword>
<dbReference type="InterPro" id="IPR000601">
    <property type="entry name" value="PKD_dom"/>
</dbReference>
<dbReference type="GO" id="GO:0046872">
    <property type="term" value="F:metal ion binding"/>
    <property type="evidence" value="ECO:0007669"/>
    <property type="project" value="UniProtKB-KW"/>
</dbReference>
<evidence type="ECO:0000256" key="9">
    <source>
        <dbReference type="ARBA" id="ARBA00023277"/>
    </source>
</evidence>
<dbReference type="SMART" id="SM00632">
    <property type="entry name" value="Aamy_C"/>
    <property type="match status" value="1"/>
</dbReference>
<dbReference type="InterPro" id="IPR022409">
    <property type="entry name" value="PKD/Chitinase_dom"/>
</dbReference>
<dbReference type="SMART" id="SM00089">
    <property type="entry name" value="PKD"/>
    <property type="match status" value="1"/>
</dbReference>
<dbReference type="OrthoDB" id="9805159at2"/>
<evidence type="ECO:0000256" key="5">
    <source>
        <dbReference type="ARBA" id="ARBA00017303"/>
    </source>
</evidence>
<dbReference type="InterPro" id="IPR006047">
    <property type="entry name" value="GH13_cat_dom"/>
</dbReference>
<reference evidence="14 15" key="1">
    <citation type="submission" date="2016-10" db="EMBL/GenBank/DDBJ databases">
        <authorList>
            <person name="Varghese N."/>
            <person name="Submissions S."/>
        </authorList>
    </citation>
    <scope>NUCLEOTIDE SEQUENCE [LARGE SCALE GENOMIC DNA]</scope>
    <source>
        <strain evidence="14 15">DSM 1361</strain>
    </source>
</reference>
<evidence type="ECO:0000256" key="11">
    <source>
        <dbReference type="RuleBase" id="RU003615"/>
    </source>
</evidence>
<dbReference type="GO" id="GO:0005975">
    <property type="term" value="P:carbohydrate metabolic process"/>
    <property type="evidence" value="ECO:0007669"/>
    <property type="project" value="InterPro"/>
</dbReference>
<evidence type="ECO:0000256" key="6">
    <source>
        <dbReference type="ARBA" id="ARBA00022723"/>
    </source>
</evidence>
<dbReference type="SUPFAM" id="SSF49299">
    <property type="entry name" value="PKD domain"/>
    <property type="match status" value="1"/>
</dbReference>
<dbReference type="Proteomes" id="UP000243745">
    <property type="component" value="Unassembled WGS sequence"/>
</dbReference>